<keyword evidence="3" id="KW-0378">Hydrolase</keyword>
<dbReference type="GO" id="GO:0016579">
    <property type="term" value="P:protein deubiquitination"/>
    <property type="evidence" value="ECO:0007669"/>
    <property type="project" value="InterPro"/>
</dbReference>
<evidence type="ECO:0000259" key="1">
    <source>
        <dbReference type="PROSITE" id="PS50235"/>
    </source>
</evidence>
<dbReference type="InterPro" id="IPR001394">
    <property type="entry name" value="Peptidase_C19_UCH"/>
</dbReference>
<dbReference type="PANTHER" id="PTHR24006">
    <property type="entry name" value="UBIQUITIN CARBOXYL-TERMINAL HYDROLASE"/>
    <property type="match status" value="1"/>
</dbReference>
<dbReference type="InterPro" id="IPR018200">
    <property type="entry name" value="USP_CS"/>
</dbReference>
<dbReference type="AlphaFoldDB" id="A0A9F7RV21"/>
<gene>
    <name evidence="3" type="primary">usp18</name>
</gene>
<accession>A0A9F7RV21</accession>
<sequence>MGMTSSTRFPFCDMKRDFSVRGLSNCSLSCCINALLQSFAATPELQKVLSRWQPSKESDVYNVPLELKRALEAMKDHSQARPHQRFLECLHYNHICRLTQHDADEVFHAILNLIQKQMSDQQIELPQSRGLRMTERLDCLFCRILLQAAEITNLFKIEVEGRSRCLECENVHRVPTFFLRLPLHLHDGENTLEDCLKMFFESQKLEGSEAFYCVRCERKTPTDQGQKLVSLPSILCIHLKRFRSNRDFTKKLNTKVSFPETINMAEMLPEERSKASESMYRLYAVIVHSGTAMTGHYTAYIYSKESKWCYVDDSNVTQVCWETVQETYGGQGRFSGTAYMLLYRTLSSEAAQESLRRS</sequence>
<evidence type="ECO:0000313" key="2">
    <source>
        <dbReference type="Proteomes" id="UP000221080"/>
    </source>
</evidence>
<proteinExistence type="predicted"/>
<organism evidence="2 3">
    <name type="scientific">Ictalurus punctatus</name>
    <name type="common">Channel catfish</name>
    <name type="synonym">Silurus punctatus</name>
    <dbReference type="NCBI Taxonomy" id="7998"/>
    <lineage>
        <taxon>Eukaryota</taxon>
        <taxon>Metazoa</taxon>
        <taxon>Chordata</taxon>
        <taxon>Craniata</taxon>
        <taxon>Vertebrata</taxon>
        <taxon>Euteleostomi</taxon>
        <taxon>Actinopterygii</taxon>
        <taxon>Neopterygii</taxon>
        <taxon>Teleostei</taxon>
        <taxon>Ostariophysi</taxon>
        <taxon>Siluriformes</taxon>
        <taxon>Ictaluridae</taxon>
        <taxon>Ictalurus</taxon>
    </lineage>
</organism>
<name>A0A9F7RV21_ICTPU</name>
<keyword evidence="2" id="KW-1185">Reference proteome</keyword>
<dbReference type="PROSITE" id="PS50235">
    <property type="entry name" value="USP_3"/>
    <property type="match status" value="1"/>
</dbReference>
<dbReference type="InterPro" id="IPR038765">
    <property type="entry name" value="Papain-like_cys_pep_sf"/>
</dbReference>
<dbReference type="Proteomes" id="UP000221080">
    <property type="component" value="Chromosome 19"/>
</dbReference>
<dbReference type="GeneID" id="108279702"/>
<dbReference type="CDD" id="cd02257">
    <property type="entry name" value="Peptidase_C19"/>
    <property type="match status" value="1"/>
</dbReference>
<dbReference type="RefSeq" id="XP_053544032.1">
    <property type="nucleotide sequence ID" value="XM_053688057.1"/>
</dbReference>
<dbReference type="InterPro" id="IPR028889">
    <property type="entry name" value="USP"/>
</dbReference>
<protein>
    <submittedName>
        <fullName evidence="3">Ubl carboxyl-terminal hydrolase 18 isoform X1</fullName>
    </submittedName>
</protein>
<dbReference type="GO" id="GO:0005829">
    <property type="term" value="C:cytosol"/>
    <property type="evidence" value="ECO:0007669"/>
    <property type="project" value="TreeGrafter"/>
</dbReference>
<reference evidence="2" key="1">
    <citation type="journal article" date="2016" name="Nat. Commun.">
        <title>The channel catfish genome sequence provides insights into the evolution of scale formation in teleosts.</title>
        <authorList>
            <person name="Liu Z."/>
            <person name="Liu S."/>
            <person name="Yao J."/>
            <person name="Bao L."/>
            <person name="Zhang J."/>
            <person name="Li Y."/>
            <person name="Jiang C."/>
            <person name="Sun L."/>
            <person name="Wang R."/>
            <person name="Zhang Y."/>
            <person name="Zhou T."/>
            <person name="Zeng Q."/>
            <person name="Fu Q."/>
            <person name="Gao S."/>
            <person name="Li N."/>
            <person name="Koren S."/>
            <person name="Jiang Y."/>
            <person name="Zimin A."/>
            <person name="Xu P."/>
            <person name="Phillippy A.M."/>
            <person name="Geng X."/>
            <person name="Song L."/>
            <person name="Sun F."/>
            <person name="Li C."/>
            <person name="Wang X."/>
            <person name="Chen A."/>
            <person name="Jin Y."/>
            <person name="Yuan Z."/>
            <person name="Yang Y."/>
            <person name="Tan S."/>
            <person name="Peatman E."/>
            <person name="Lu J."/>
            <person name="Qin Z."/>
            <person name="Dunham R."/>
            <person name="Li Z."/>
            <person name="Sonstegard T."/>
            <person name="Feng J."/>
            <person name="Danzmann R.G."/>
            <person name="Schroeder S."/>
            <person name="Scheffler B."/>
            <person name="Duke M.V."/>
            <person name="Ballard L."/>
            <person name="Kucuktas H."/>
            <person name="Kaltenboeck L."/>
            <person name="Liu H."/>
            <person name="Armbruster J."/>
            <person name="Xie Y."/>
            <person name="Kirby M.L."/>
            <person name="Tian Y."/>
            <person name="Flanagan M.E."/>
            <person name="Mu W."/>
            <person name="Waldbieser G.C."/>
        </authorList>
    </citation>
    <scope>NUCLEOTIDE SEQUENCE [LARGE SCALE GENOMIC DNA]</scope>
    <source>
        <strain evidence="2">SDA103</strain>
    </source>
</reference>
<dbReference type="Gene3D" id="3.90.70.10">
    <property type="entry name" value="Cysteine proteinases"/>
    <property type="match status" value="1"/>
</dbReference>
<dbReference type="Pfam" id="PF00443">
    <property type="entry name" value="UCH"/>
    <property type="match status" value="1"/>
</dbReference>
<dbReference type="InterPro" id="IPR050164">
    <property type="entry name" value="Peptidase_C19"/>
</dbReference>
<dbReference type="GO" id="GO:0004843">
    <property type="term" value="F:cysteine-type deubiquitinase activity"/>
    <property type="evidence" value="ECO:0007669"/>
    <property type="project" value="InterPro"/>
</dbReference>
<dbReference type="OrthoDB" id="292964at2759"/>
<feature type="domain" description="USP" evidence="1">
    <location>
        <begin position="21"/>
        <end position="346"/>
    </location>
</feature>
<reference evidence="3" key="2">
    <citation type="submission" date="2025-08" db="UniProtKB">
        <authorList>
            <consortium name="RefSeq"/>
        </authorList>
    </citation>
    <scope>IDENTIFICATION</scope>
    <source>
        <tissue evidence="3">Blood</tissue>
    </source>
</reference>
<dbReference type="CTD" id="11274"/>
<dbReference type="PANTHER" id="PTHR24006:SF796">
    <property type="entry name" value="UBL CARBOXYL-TERMINAL HYDROLASE 18-RELATED"/>
    <property type="match status" value="1"/>
</dbReference>
<dbReference type="SUPFAM" id="SSF54001">
    <property type="entry name" value="Cysteine proteinases"/>
    <property type="match status" value="1"/>
</dbReference>
<dbReference type="GO" id="GO:0005634">
    <property type="term" value="C:nucleus"/>
    <property type="evidence" value="ECO:0007669"/>
    <property type="project" value="TreeGrafter"/>
</dbReference>
<dbReference type="PROSITE" id="PS00973">
    <property type="entry name" value="USP_2"/>
    <property type="match status" value="1"/>
</dbReference>
<evidence type="ECO:0000313" key="3">
    <source>
        <dbReference type="RefSeq" id="XP_053544032.1"/>
    </source>
</evidence>